<evidence type="ECO:0000256" key="1">
    <source>
        <dbReference type="SAM" id="Phobius"/>
    </source>
</evidence>
<keyword evidence="1" id="KW-0472">Membrane</keyword>
<keyword evidence="1" id="KW-0812">Transmembrane</keyword>
<keyword evidence="1" id="KW-1133">Transmembrane helix</keyword>
<gene>
    <name evidence="2" type="ORF">EGYM00392_LOCUS29490</name>
</gene>
<name>A0A7S1NFW8_9EUGL</name>
<dbReference type="AlphaFoldDB" id="A0A7S1NFW8"/>
<sequence length="150" mass="16435">MGFVLGSTLCEQSEDHSMVQFRSFNVEGSSFGVNIFTILILIFFWGGVADVLSPPPSFQAALADDITRSSNPPFCLNFVNHHFPLLFLVVQNVALALNSTANPPQKWGVSKGVGSFCSWIMRLGNNHLKCVFMHSPISDTRADCTSKHGD</sequence>
<dbReference type="EMBL" id="HBGA01079025">
    <property type="protein sequence ID" value="CAD9018380.1"/>
    <property type="molecule type" value="Transcribed_RNA"/>
</dbReference>
<feature type="transmembrane region" description="Helical" evidence="1">
    <location>
        <begin position="31"/>
        <end position="52"/>
    </location>
</feature>
<organism evidence="2">
    <name type="scientific">Eutreptiella gymnastica</name>
    <dbReference type="NCBI Taxonomy" id="73025"/>
    <lineage>
        <taxon>Eukaryota</taxon>
        <taxon>Discoba</taxon>
        <taxon>Euglenozoa</taxon>
        <taxon>Euglenida</taxon>
        <taxon>Spirocuta</taxon>
        <taxon>Euglenophyceae</taxon>
        <taxon>Eutreptiales</taxon>
        <taxon>Eutreptiaceae</taxon>
        <taxon>Eutreptiella</taxon>
    </lineage>
</organism>
<accession>A0A7S1NFW8</accession>
<evidence type="ECO:0000313" key="2">
    <source>
        <dbReference type="EMBL" id="CAD9018380.1"/>
    </source>
</evidence>
<reference evidence="2" key="1">
    <citation type="submission" date="2021-01" db="EMBL/GenBank/DDBJ databases">
        <authorList>
            <person name="Corre E."/>
            <person name="Pelletier E."/>
            <person name="Niang G."/>
            <person name="Scheremetjew M."/>
            <person name="Finn R."/>
            <person name="Kale V."/>
            <person name="Holt S."/>
            <person name="Cochrane G."/>
            <person name="Meng A."/>
            <person name="Brown T."/>
            <person name="Cohen L."/>
        </authorList>
    </citation>
    <scope>NUCLEOTIDE SEQUENCE</scope>
    <source>
        <strain evidence="2">NIES-381</strain>
    </source>
</reference>
<protein>
    <submittedName>
        <fullName evidence="2">Uncharacterized protein</fullName>
    </submittedName>
</protein>
<proteinExistence type="predicted"/>